<reference evidence="1 2" key="1">
    <citation type="journal article" date="2018" name="Microbiome">
        <title>Fine metagenomic profile of the Mediterranean stratified and mixed water columns revealed by assembly and recruitment.</title>
        <authorList>
            <person name="Haro-Moreno J.M."/>
            <person name="Lopez-Perez M."/>
            <person name="De La Torre J.R."/>
            <person name="Picazo A."/>
            <person name="Camacho A."/>
            <person name="Rodriguez-Valera F."/>
        </authorList>
    </citation>
    <scope>NUCLEOTIDE SEQUENCE [LARGE SCALE GENOMIC DNA]</scope>
    <source>
        <strain evidence="1">MED-G82</strain>
    </source>
</reference>
<accession>A0A368BVB2</accession>
<dbReference type="EMBL" id="QOPE01000021">
    <property type="protein sequence ID" value="RCL40807.1"/>
    <property type="molecule type" value="Genomic_DNA"/>
</dbReference>
<gene>
    <name evidence="1" type="ORF">DBW96_03125</name>
</gene>
<dbReference type="AlphaFoldDB" id="A0A368BVB2"/>
<evidence type="ECO:0000313" key="1">
    <source>
        <dbReference type="EMBL" id="RCL40807.1"/>
    </source>
</evidence>
<name>A0A368BVB2_9GAMM</name>
<dbReference type="Proteomes" id="UP000253307">
    <property type="component" value="Unassembled WGS sequence"/>
</dbReference>
<evidence type="ECO:0000313" key="2">
    <source>
        <dbReference type="Proteomes" id="UP000253307"/>
    </source>
</evidence>
<protein>
    <recommendedName>
        <fullName evidence="3">Nuclear transport factor 2 family protein</fullName>
    </recommendedName>
</protein>
<feature type="non-terminal residue" evidence="1">
    <location>
        <position position="1"/>
    </location>
</feature>
<proteinExistence type="predicted"/>
<comment type="caution">
    <text evidence="1">The sequence shown here is derived from an EMBL/GenBank/DDBJ whole genome shotgun (WGS) entry which is preliminary data.</text>
</comment>
<dbReference type="Gene3D" id="3.10.450.50">
    <property type="match status" value="1"/>
</dbReference>
<dbReference type="InterPro" id="IPR032710">
    <property type="entry name" value="NTF2-like_dom_sf"/>
</dbReference>
<evidence type="ECO:0008006" key="3">
    <source>
        <dbReference type="Google" id="ProtNLM"/>
    </source>
</evidence>
<sequence length="61" mass="6617">PSDVSYVVCGNEGILKAIMKVRNESNGTSMDISIVDHFVINDSGKIISGRAFWDQNSISSN</sequence>
<dbReference type="SUPFAM" id="SSF54427">
    <property type="entry name" value="NTF2-like"/>
    <property type="match status" value="1"/>
</dbReference>
<organism evidence="1 2">
    <name type="scientific">SAR86 cluster bacterium</name>
    <dbReference type="NCBI Taxonomy" id="2030880"/>
    <lineage>
        <taxon>Bacteria</taxon>
        <taxon>Pseudomonadati</taxon>
        <taxon>Pseudomonadota</taxon>
        <taxon>Gammaproteobacteria</taxon>
        <taxon>SAR86 cluster</taxon>
    </lineage>
</organism>